<name>A0A7Z0J8L8_9ACTN</name>
<dbReference type="AlphaFoldDB" id="A0A7Z0J8L8"/>
<accession>A0A7Z0J8L8</accession>
<dbReference type="EMBL" id="JACCFS010000001">
    <property type="protein sequence ID" value="NYJ33136.1"/>
    <property type="molecule type" value="Genomic_DNA"/>
</dbReference>
<dbReference type="InterPro" id="IPR011024">
    <property type="entry name" value="G_crystallin-like"/>
</dbReference>
<gene>
    <name evidence="1" type="ORF">HNR10_001017</name>
</gene>
<keyword evidence="2" id="KW-1185">Reference proteome</keyword>
<dbReference type="SUPFAM" id="SSF49695">
    <property type="entry name" value="gamma-Crystallin-like"/>
    <property type="match status" value="1"/>
</dbReference>
<sequence>MVEAQATYIYLYEHDDYKGGFYRTSGNDSNLSNNCWSGSGCRGVNDNASSMKNQSSPASFYKDSGYRGPSYYAQANSSDKDLTNNGFDNNISSIYIW</sequence>
<comment type="caution">
    <text evidence="1">The sequence shown here is derived from an EMBL/GenBank/DDBJ whole genome shotgun (WGS) entry which is preliminary data.</text>
</comment>
<dbReference type="Proteomes" id="UP000572051">
    <property type="component" value="Unassembled WGS sequence"/>
</dbReference>
<dbReference type="Gene3D" id="2.60.20.10">
    <property type="entry name" value="Crystallins"/>
    <property type="match status" value="1"/>
</dbReference>
<evidence type="ECO:0000313" key="2">
    <source>
        <dbReference type="Proteomes" id="UP000572051"/>
    </source>
</evidence>
<protein>
    <submittedName>
        <fullName evidence="1">Uncharacterized protein</fullName>
    </submittedName>
</protein>
<reference evidence="1 2" key="1">
    <citation type="submission" date="2020-07" db="EMBL/GenBank/DDBJ databases">
        <title>Sequencing the genomes of 1000 actinobacteria strains.</title>
        <authorList>
            <person name="Klenk H.-P."/>
        </authorList>
    </citation>
    <scope>NUCLEOTIDE SEQUENCE [LARGE SCALE GENOMIC DNA]</scope>
    <source>
        <strain evidence="1 2">DSM 44442</strain>
    </source>
</reference>
<evidence type="ECO:0000313" key="1">
    <source>
        <dbReference type="EMBL" id="NYJ33136.1"/>
    </source>
</evidence>
<proteinExistence type="predicted"/>
<dbReference type="RefSeq" id="WP_179821197.1">
    <property type="nucleotide sequence ID" value="NZ_JACCFS010000001.1"/>
</dbReference>
<dbReference type="Pfam" id="PF03995">
    <property type="entry name" value="Inhibitor_I36"/>
    <property type="match status" value="1"/>
</dbReference>
<organism evidence="1 2">
    <name type="scientific">Nocardiopsis aegyptia</name>
    <dbReference type="NCBI Taxonomy" id="220378"/>
    <lineage>
        <taxon>Bacteria</taxon>
        <taxon>Bacillati</taxon>
        <taxon>Actinomycetota</taxon>
        <taxon>Actinomycetes</taxon>
        <taxon>Streptosporangiales</taxon>
        <taxon>Nocardiopsidaceae</taxon>
        <taxon>Nocardiopsis</taxon>
    </lineage>
</organism>